<feature type="non-terminal residue" evidence="6">
    <location>
        <position position="251"/>
    </location>
</feature>
<organism evidence="6">
    <name type="scientific">marine sediment metagenome</name>
    <dbReference type="NCBI Taxonomy" id="412755"/>
    <lineage>
        <taxon>unclassified sequences</taxon>
        <taxon>metagenomes</taxon>
        <taxon>ecological metagenomes</taxon>
    </lineage>
</organism>
<dbReference type="EMBL" id="BARS01043324">
    <property type="protein sequence ID" value="GAG38445.1"/>
    <property type="molecule type" value="Genomic_DNA"/>
</dbReference>
<evidence type="ECO:0000259" key="5">
    <source>
        <dbReference type="Pfam" id="PF13091"/>
    </source>
</evidence>
<dbReference type="SUPFAM" id="SSF56024">
    <property type="entry name" value="Phospholipase D/nuclease"/>
    <property type="match status" value="1"/>
</dbReference>
<evidence type="ECO:0000256" key="2">
    <source>
        <dbReference type="ARBA" id="ARBA00022963"/>
    </source>
</evidence>
<evidence type="ECO:0000313" key="6">
    <source>
        <dbReference type="EMBL" id="GAG38445.1"/>
    </source>
</evidence>
<dbReference type="Pfam" id="PF13091">
    <property type="entry name" value="PLDc_2"/>
    <property type="match status" value="1"/>
</dbReference>
<comment type="caution">
    <text evidence="6">The sequence shown here is derived from an EMBL/GenBank/DDBJ whole genome shotgun (WGS) entry which is preliminary data.</text>
</comment>
<dbReference type="AlphaFoldDB" id="X0X5Z2"/>
<dbReference type="InterPro" id="IPR025202">
    <property type="entry name" value="PLD-like_dom"/>
</dbReference>
<name>X0X5Z2_9ZZZZ</name>
<dbReference type="InterPro" id="IPR051406">
    <property type="entry name" value="PLD_domain"/>
</dbReference>
<feature type="coiled-coil region" evidence="4">
    <location>
        <begin position="23"/>
        <end position="50"/>
    </location>
</feature>
<evidence type="ECO:0000256" key="1">
    <source>
        <dbReference type="ARBA" id="ARBA00022801"/>
    </source>
</evidence>
<evidence type="ECO:0000256" key="4">
    <source>
        <dbReference type="SAM" id="Coils"/>
    </source>
</evidence>
<dbReference type="Gene3D" id="3.30.870.10">
    <property type="entry name" value="Endonuclease Chain A"/>
    <property type="match status" value="1"/>
</dbReference>
<keyword evidence="1" id="KW-0378">Hydrolase</keyword>
<gene>
    <name evidence="6" type="ORF">S01H1_65610</name>
</gene>
<dbReference type="GO" id="GO:0016891">
    <property type="term" value="F:RNA endonuclease activity producing 5'-phosphomonoesters, hydrolytic mechanism"/>
    <property type="evidence" value="ECO:0007669"/>
    <property type="project" value="TreeGrafter"/>
</dbReference>
<dbReference type="PANTHER" id="PTHR43856">
    <property type="entry name" value="CARDIOLIPIN HYDROLASE"/>
    <property type="match status" value="1"/>
</dbReference>
<feature type="domain" description="Phospholipase D-like" evidence="5">
    <location>
        <begin position="72"/>
        <end position="193"/>
    </location>
</feature>
<dbReference type="PANTHER" id="PTHR43856:SF1">
    <property type="entry name" value="MITOCHONDRIAL CARDIOLIPIN HYDROLASE"/>
    <property type="match status" value="1"/>
</dbReference>
<keyword evidence="4" id="KW-0175">Coiled coil</keyword>
<reference evidence="6" key="1">
    <citation type="journal article" date="2014" name="Front. Microbiol.">
        <title>High frequency of phylogenetically diverse reductive dehalogenase-homologous genes in deep subseafloor sedimentary metagenomes.</title>
        <authorList>
            <person name="Kawai M."/>
            <person name="Futagami T."/>
            <person name="Toyoda A."/>
            <person name="Takaki Y."/>
            <person name="Nishi S."/>
            <person name="Hori S."/>
            <person name="Arai W."/>
            <person name="Tsubouchi T."/>
            <person name="Morono Y."/>
            <person name="Uchiyama I."/>
            <person name="Ito T."/>
            <person name="Fujiyama A."/>
            <person name="Inagaki F."/>
            <person name="Takami H."/>
        </authorList>
    </citation>
    <scope>NUCLEOTIDE SEQUENCE</scope>
    <source>
        <strain evidence="6">Expedition CK06-06</strain>
    </source>
</reference>
<accession>X0X5Z2</accession>
<keyword evidence="2" id="KW-0442">Lipid degradation</keyword>
<proteinExistence type="predicted"/>
<dbReference type="GO" id="GO:0016042">
    <property type="term" value="P:lipid catabolic process"/>
    <property type="evidence" value="ECO:0007669"/>
    <property type="project" value="UniProtKB-KW"/>
</dbReference>
<keyword evidence="3" id="KW-0443">Lipid metabolism</keyword>
<sequence>DYGELEEDTQQLINTLSTKNSELAGLYVDISSLQTQVNSLQEQITILEELSLTEVIAVSFSATENTEELLVEWVNNADDSILLMVNRIVAGNLSEALIDAYSRGVQLQVIIDTDERYTQGSAFTELLTVGLDIRGDNNLHQMNNKAMIIDNQIVATGSYDWTPNAEVTQDNNVIFLENELVTGFYVSEFERIWNLTIPETVISTNPATYIIINEVEMNPVGSDATNEWVELFNPTNVTVDISLWWVMATSG</sequence>
<feature type="non-terminal residue" evidence="6">
    <location>
        <position position="1"/>
    </location>
</feature>
<protein>
    <recommendedName>
        <fullName evidence="5">Phospholipase D-like domain-containing protein</fullName>
    </recommendedName>
</protein>
<evidence type="ECO:0000256" key="3">
    <source>
        <dbReference type="ARBA" id="ARBA00023098"/>
    </source>
</evidence>